<evidence type="ECO:0000313" key="1">
    <source>
        <dbReference type="EMBL" id="KAJ3814592.1"/>
    </source>
</evidence>
<name>A0ACC1UC22_9AGAR</name>
<proteinExistence type="predicted"/>
<sequence length="398" mass="44792">MYPAHAKPGCDNFPFDSLPTELLHEIAAYLSVKDVLSFSRVCKEFNLLSLNILYKNIQKVKSQCLDTIAYNPRTARAVKTFVLPTQINNQPDRGCTWLGSEDSTDCLLPAESATDVKAASILPTLSNLQNLSVPSFSPIYVEPLSQCHFPNFRFLSYAMPITQSMATFLSRSTTLVSLTFDCYLPFHRNLVPRSIALPELRCLSGSPQVIKLFAEHAPLQNVHIDWKYERAKMGILDEALSLLAIHCSFTLQELDVYRNTFRQSACNTQILVKISEKLSGITKLGLNDINISNRPIVSDALSHFKYLESLNMDHHPPNAVRSPRLFSSVVPDYNQDEAMILSWASDERCPALRKCRLPNGIQWSLHGSKLWLPLLSSVPQRKALLLNASKWCKRRAVG</sequence>
<comment type="caution">
    <text evidence="1">The sequence shown here is derived from an EMBL/GenBank/DDBJ whole genome shotgun (WGS) entry which is preliminary data.</text>
</comment>
<gene>
    <name evidence="1" type="ORF">F5876DRAFT_62180</name>
</gene>
<protein>
    <submittedName>
        <fullName evidence="1">Uncharacterized protein</fullName>
    </submittedName>
</protein>
<dbReference type="EMBL" id="MU794964">
    <property type="protein sequence ID" value="KAJ3814592.1"/>
    <property type="molecule type" value="Genomic_DNA"/>
</dbReference>
<keyword evidence="2" id="KW-1185">Reference proteome</keyword>
<evidence type="ECO:0000313" key="2">
    <source>
        <dbReference type="Proteomes" id="UP001163835"/>
    </source>
</evidence>
<dbReference type="Proteomes" id="UP001163835">
    <property type="component" value="Unassembled WGS sequence"/>
</dbReference>
<organism evidence="1 2">
    <name type="scientific">Lentinula aff. lateritia</name>
    <dbReference type="NCBI Taxonomy" id="2804960"/>
    <lineage>
        <taxon>Eukaryota</taxon>
        <taxon>Fungi</taxon>
        <taxon>Dikarya</taxon>
        <taxon>Basidiomycota</taxon>
        <taxon>Agaricomycotina</taxon>
        <taxon>Agaricomycetes</taxon>
        <taxon>Agaricomycetidae</taxon>
        <taxon>Agaricales</taxon>
        <taxon>Marasmiineae</taxon>
        <taxon>Omphalotaceae</taxon>
        <taxon>Lentinula</taxon>
    </lineage>
</organism>
<accession>A0ACC1UC22</accession>
<reference evidence="1" key="1">
    <citation type="submission" date="2022-09" db="EMBL/GenBank/DDBJ databases">
        <title>A Global Phylogenomic Analysis of the Shiitake Genus Lentinula.</title>
        <authorList>
            <consortium name="DOE Joint Genome Institute"/>
            <person name="Sierra-Patev S."/>
            <person name="Min B."/>
            <person name="Naranjo-Ortiz M."/>
            <person name="Looney B."/>
            <person name="Konkel Z."/>
            <person name="Slot J.C."/>
            <person name="Sakamoto Y."/>
            <person name="Steenwyk J.L."/>
            <person name="Rokas A."/>
            <person name="Carro J."/>
            <person name="Camarero S."/>
            <person name="Ferreira P."/>
            <person name="Molpeceres G."/>
            <person name="Ruiz-Duenas F.J."/>
            <person name="Serrano A."/>
            <person name="Henrissat B."/>
            <person name="Drula E."/>
            <person name="Hughes K.W."/>
            <person name="Mata J.L."/>
            <person name="Ishikawa N.K."/>
            <person name="Vargas-Isla R."/>
            <person name="Ushijima S."/>
            <person name="Smith C.A."/>
            <person name="Ahrendt S."/>
            <person name="Andreopoulos W."/>
            <person name="He G."/>
            <person name="Labutti K."/>
            <person name="Lipzen A."/>
            <person name="Ng V."/>
            <person name="Riley R."/>
            <person name="Sandor L."/>
            <person name="Barry K."/>
            <person name="Martinez A.T."/>
            <person name="Xiao Y."/>
            <person name="Gibbons J.G."/>
            <person name="Terashima K."/>
            <person name="Grigoriev I.V."/>
            <person name="Hibbett D.S."/>
        </authorList>
    </citation>
    <scope>NUCLEOTIDE SEQUENCE</scope>
    <source>
        <strain evidence="1">TMI1499</strain>
    </source>
</reference>